<keyword evidence="1" id="KW-0175">Coiled coil</keyword>
<name>A0A939BE33_9FIRM</name>
<organism evidence="2 3">
    <name type="scientific">Merdimmobilis hominis</name>
    <dbReference type="NCBI Taxonomy" id="2897707"/>
    <lineage>
        <taxon>Bacteria</taxon>
        <taxon>Bacillati</taxon>
        <taxon>Bacillota</taxon>
        <taxon>Clostridia</taxon>
        <taxon>Eubacteriales</taxon>
        <taxon>Oscillospiraceae</taxon>
        <taxon>Merdimmobilis</taxon>
    </lineage>
</organism>
<protein>
    <submittedName>
        <fullName evidence="2">Uncharacterized protein</fullName>
    </submittedName>
</protein>
<accession>A0A939BE33</accession>
<sequence>MDISKSLKTSAIGGFKKEEVLSYIDQLVAQYEEERRNQAKELEEANSQIASLNSIVDEQYQKLMSLSAERDEFMVKAAKIDELQKLLAPYQNAQMTADEVVRQAKEKAQAAEEKLRLLLRDAQERANVIVAEANEKAKQITAAAEEEAQQRIESVKKEEFLLRQNAQHELDHAKEAAQQQLAEAAQAGRDLLAKTRETIAQKNAACDEKEAHADQMLKEAQQKSDQMLKDAKIAVKHEHERYEKGLRDLELQKSEFLRTLDEIKLVVQAIAVERTTCTDEEIAAQSRQANTETIKRRFAELNQKNRNPGQFRRS</sequence>
<dbReference type="AlphaFoldDB" id="A0A939BE33"/>
<feature type="coiled-coil region" evidence="1">
    <location>
        <begin position="24"/>
        <end position="62"/>
    </location>
</feature>
<feature type="coiled-coil region" evidence="1">
    <location>
        <begin position="94"/>
        <end position="226"/>
    </location>
</feature>
<proteinExistence type="predicted"/>
<dbReference type="RefSeq" id="WP_204446355.1">
    <property type="nucleotide sequence ID" value="NZ_JACJKY010000009.1"/>
</dbReference>
<reference evidence="2" key="1">
    <citation type="submission" date="2020-08" db="EMBL/GenBank/DDBJ databases">
        <authorList>
            <person name="Cejkova D."/>
            <person name="Kubasova T."/>
            <person name="Jahodarova E."/>
            <person name="Rychlik I."/>
        </authorList>
    </citation>
    <scope>NUCLEOTIDE SEQUENCE</scope>
    <source>
        <strain evidence="2">An559</strain>
    </source>
</reference>
<evidence type="ECO:0000313" key="2">
    <source>
        <dbReference type="EMBL" id="MBM6920920.1"/>
    </source>
</evidence>
<dbReference type="Proteomes" id="UP000774750">
    <property type="component" value="Unassembled WGS sequence"/>
</dbReference>
<gene>
    <name evidence="2" type="ORF">H6A12_07125</name>
</gene>
<comment type="caution">
    <text evidence="2">The sequence shown here is derived from an EMBL/GenBank/DDBJ whole genome shotgun (WGS) entry which is preliminary data.</text>
</comment>
<keyword evidence="3" id="KW-1185">Reference proteome</keyword>
<dbReference type="EMBL" id="JACJKY010000009">
    <property type="protein sequence ID" value="MBM6920920.1"/>
    <property type="molecule type" value="Genomic_DNA"/>
</dbReference>
<reference evidence="2" key="2">
    <citation type="journal article" date="2021" name="Sci. Rep.">
        <title>The distribution of antibiotic resistance genes in chicken gut microbiota commensals.</title>
        <authorList>
            <person name="Juricova H."/>
            <person name="Matiasovicova J."/>
            <person name="Kubasova T."/>
            <person name="Cejkova D."/>
            <person name="Rychlik I."/>
        </authorList>
    </citation>
    <scope>NUCLEOTIDE SEQUENCE</scope>
    <source>
        <strain evidence="2">An559</strain>
    </source>
</reference>
<evidence type="ECO:0000313" key="3">
    <source>
        <dbReference type="Proteomes" id="UP000774750"/>
    </source>
</evidence>
<evidence type="ECO:0000256" key="1">
    <source>
        <dbReference type="SAM" id="Coils"/>
    </source>
</evidence>